<keyword evidence="2 3" id="KW-0808">Transferase</keyword>
<dbReference type="InterPro" id="IPR002213">
    <property type="entry name" value="UDP_glucos_trans"/>
</dbReference>
<evidence type="ECO:0000256" key="1">
    <source>
        <dbReference type="ARBA" id="ARBA00009995"/>
    </source>
</evidence>
<dbReference type="PANTHER" id="PTHR11926">
    <property type="entry name" value="GLUCOSYL/GLUCURONOSYL TRANSFERASES"/>
    <property type="match status" value="1"/>
</dbReference>
<dbReference type="Pfam" id="PF00201">
    <property type="entry name" value="UDPGT"/>
    <property type="match status" value="1"/>
</dbReference>
<dbReference type="SUPFAM" id="SSF53756">
    <property type="entry name" value="UDP-Glycosyltransferase/glycogen phosphorylase"/>
    <property type="match status" value="1"/>
</dbReference>
<protein>
    <recommendedName>
        <fullName evidence="4">Glycosyltransferase</fullName>
        <ecNumber evidence="4">2.4.1.-</ecNumber>
    </recommendedName>
</protein>
<evidence type="ECO:0000256" key="4">
    <source>
        <dbReference type="RuleBase" id="RU362057"/>
    </source>
</evidence>
<dbReference type="EMBL" id="HM559229">
    <property type="protein sequence ID" value="AEB61489.1"/>
    <property type="molecule type" value="mRNA"/>
</dbReference>
<dbReference type="PROSITE" id="PS00375">
    <property type="entry name" value="UDPGT"/>
    <property type="match status" value="1"/>
</dbReference>
<evidence type="ECO:0000256" key="2">
    <source>
        <dbReference type="ARBA" id="ARBA00022679"/>
    </source>
</evidence>
<proteinExistence type="evidence at transcript level"/>
<accession>F8R896</accession>
<dbReference type="GO" id="GO:0080043">
    <property type="term" value="F:quercetin 3-O-glucosyltransferase activity"/>
    <property type="evidence" value="ECO:0007669"/>
    <property type="project" value="TreeGrafter"/>
</dbReference>
<dbReference type="InterPro" id="IPR035595">
    <property type="entry name" value="UDP_glycos_trans_CS"/>
</dbReference>
<dbReference type="CDD" id="cd03784">
    <property type="entry name" value="GT1_Gtf-like"/>
    <property type="match status" value="1"/>
</dbReference>
<dbReference type="EC" id="2.4.1.-" evidence="4"/>
<reference evidence="5" key="1">
    <citation type="submission" date="2010-06" db="EMBL/GenBank/DDBJ databases">
        <title>UDP-glucosyltransferases and beta-glucosidases of the benzoxazinoid synthesizing dicot plants Consolida orientalis and Lamium galeobdolon.</title>
        <authorList>
            <person name="Dick R."/>
            <person name="Frey M."/>
            <person name="Gierl A."/>
            <person name="Rattei T."/>
            <person name="Schwab W."/>
            <person name="Kuester B."/>
            <person name="Haslbeck M."/>
        </authorList>
    </citation>
    <scope>NUCLEOTIDE SEQUENCE</scope>
</reference>
<name>F8R896_9MAGN</name>
<keyword evidence="3" id="KW-0328">Glycosyltransferase</keyword>
<dbReference type="FunFam" id="3.40.50.2000:FF:000055">
    <property type="entry name" value="Glycosyltransferase"/>
    <property type="match status" value="1"/>
</dbReference>
<evidence type="ECO:0000256" key="3">
    <source>
        <dbReference type="RuleBase" id="RU003718"/>
    </source>
</evidence>
<dbReference type="PANTHER" id="PTHR11926:SF1283">
    <property type="entry name" value="GLYCOSYLTRANSFERASE"/>
    <property type="match status" value="1"/>
</dbReference>
<dbReference type="FunFam" id="3.40.50.2000:FF:000027">
    <property type="entry name" value="Glycosyltransferase"/>
    <property type="match status" value="1"/>
</dbReference>
<comment type="similarity">
    <text evidence="1 3">Belongs to the UDP-glycosyltransferase family.</text>
</comment>
<sequence>MASSSPKTPHIVCVPAPAQGHINPMFKLAKLFHSRGFYITFVHSEFSYQRLLQASALDHLKGLNNFRFETIPDGLPPENKRGVSDVPELCKSMRNTCADPFRSLILKLNSSSDVPPVTCIVADVAMDFTLQVSEELGPPVVLFFTLSGCGVLGYMHYGELLERGYFPLREESFLSNGYLDTEIDWIPAMKGIRLKDLPSFLRTTDPDDIMFNCKIIEVNSAFKAKGVILNTFDDLEQEVLDAIKSKIPQLYTIGPLSMLCDHMLQPDSKLCEASLWEEDTSCLEWLQEKDPKSVLYVNIGSLATMTSQQLGEFAWGLANSMCPFLWVIRPDILDRASGIVSEDYKKEIGGRGLLVSWCQQEKVLKHPSIGGFLTHCGWNSTLESLCEGVPMICWPFFAEQQTNCFYICNKWGIGMEIDFDVKRVEIGMMVKELMKGEKGLEMRNKVEDLMSKAIKATTPGGSSHTNFEMLMEDVAKW</sequence>
<organism evidence="5">
    <name type="scientific">Consolida orientalis</name>
    <dbReference type="NCBI Taxonomy" id="565971"/>
    <lineage>
        <taxon>Eukaryota</taxon>
        <taxon>Viridiplantae</taxon>
        <taxon>Streptophyta</taxon>
        <taxon>Embryophyta</taxon>
        <taxon>Tracheophyta</taxon>
        <taxon>Spermatophyta</taxon>
        <taxon>Magnoliopsida</taxon>
        <taxon>Ranunculales</taxon>
        <taxon>Ranunculaceae</taxon>
        <taxon>Ranunculoideae</taxon>
        <taxon>Delphinieae</taxon>
        <taxon>Consolida</taxon>
    </lineage>
</organism>
<gene>
    <name evidence="5" type="primary">BX8</name>
</gene>
<dbReference type="AlphaFoldDB" id="F8R896"/>
<dbReference type="Gene3D" id="3.40.50.2000">
    <property type="entry name" value="Glycogen Phosphorylase B"/>
    <property type="match status" value="2"/>
</dbReference>
<evidence type="ECO:0000313" key="5">
    <source>
        <dbReference type="EMBL" id="AEB61489.1"/>
    </source>
</evidence>
<dbReference type="GO" id="GO:0080044">
    <property type="term" value="F:quercetin 7-O-glucosyltransferase activity"/>
    <property type="evidence" value="ECO:0007669"/>
    <property type="project" value="TreeGrafter"/>
</dbReference>